<reference evidence="1 2" key="1">
    <citation type="journal article" date="2021" name="Arch. Microbiol.">
        <title>Thalassobius aquimarinus sp. nov., isolated from the Sea of Japan seashore.</title>
        <authorList>
            <person name="Kurilenko V.V."/>
            <person name="Romanenko L.A."/>
            <person name="Chernysheva N.Y."/>
            <person name="Velansky P.V."/>
            <person name="Tekutyeva L.A."/>
            <person name="Isaeva M.P."/>
            <person name="Mikhailov V.V."/>
        </authorList>
    </citation>
    <scope>NUCLEOTIDE SEQUENCE [LARGE SCALE GENOMIC DNA]</scope>
    <source>
        <strain evidence="1 2">KMM 8518</strain>
    </source>
</reference>
<dbReference type="RefSeq" id="WP_212701348.1">
    <property type="nucleotide sequence ID" value="NZ_JADMKU010000010.1"/>
</dbReference>
<sequence length="53" mass="5548">MSGRSGAPAVVSVFSDAGQIEGCSRLARMDETVAVLRYGVFDRCAWALSGPAE</sequence>
<proteinExistence type="predicted"/>
<organism evidence="1 2">
    <name type="scientific">Thalassovita aquimarina</name>
    <dbReference type="NCBI Taxonomy" id="2785917"/>
    <lineage>
        <taxon>Bacteria</taxon>
        <taxon>Pseudomonadati</taxon>
        <taxon>Pseudomonadota</taxon>
        <taxon>Alphaproteobacteria</taxon>
        <taxon>Rhodobacterales</taxon>
        <taxon>Roseobacteraceae</taxon>
        <taxon>Thalassovita</taxon>
    </lineage>
</organism>
<evidence type="ECO:0000313" key="1">
    <source>
        <dbReference type="EMBL" id="MBR9651827.1"/>
    </source>
</evidence>
<keyword evidence="2" id="KW-1185">Reference proteome</keyword>
<evidence type="ECO:0000313" key="2">
    <source>
        <dbReference type="Proteomes" id="UP001195941"/>
    </source>
</evidence>
<accession>A0ABS5HS75</accession>
<dbReference type="Proteomes" id="UP001195941">
    <property type="component" value="Unassembled WGS sequence"/>
</dbReference>
<dbReference type="EMBL" id="JADMKU010000010">
    <property type="protein sequence ID" value="MBR9651827.1"/>
    <property type="molecule type" value="Genomic_DNA"/>
</dbReference>
<name>A0ABS5HS75_9RHOB</name>
<comment type="caution">
    <text evidence="1">The sequence shown here is derived from an EMBL/GenBank/DDBJ whole genome shotgun (WGS) entry which is preliminary data.</text>
</comment>
<gene>
    <name evidence="1" type="ORF">IT775_11920</name>
</gene>
<protein>
    <submittedName>
        <fullName evidence="1">Uncharacterized protein</fullName>
    </submittedName>
</protein>